<reference evidence="1 2" key="1">
    <citation type="submission" date="2019-12" db="EMBL/GenBank/DDBJ databases">
        <title>Comparative genomics gives insights into the taxonomy of the Azoarcus-Aromatoleum group and reveals separate origins of nif in the plant-associated Azoarcus and non-plant-associated Aromatoleum sub-groups.</title>
        <authorList>
            <person name="Lafos M."/>
            <person name="Maluk M."/>
            <person name="Batista M."/>
            <person name="Junghare M."/>
            <person name="Carmona M."/>
            <person name="Faoro H."/>
            <person name="Cruz L.M."/>
            <person name="Battistoni F."/>
            <person name="De Souza E."/>
            <person name="Pedrosa F."/>
            <person name="Chen W.-M."/>
            <person name="Poole P.S."/>
            <person name="Dixon R.A."/>
            <person name="James E.K."/>
        </authorList>
    </citation>
    <scope>NUCLEOTIDE SEQUENCE [LARGE SCALE GENOMIC DNA]</scope>
    <source>
        <strain evidence="1 2">22Lin</strain>
    </source>
</reference>
<evidence type="ECO:0000313" key="2">
    <source>
        <dbReference type="Proteomes" id="UP000648984"/>
    </source>
</evidence>
<keyword evidence="2" id="KW-1185">Reference proteome</keyword>
<sequence length="297" mass="34658">MSAAPPSICFVIPYFGKWPFWMPFFLASCRANPSIDWLLFSDCGQIEDCPPNVRIIDTDYASYCARIARTLDIPFQPQNPYKLCDLKPALGYIHESDLHGYDFWAFGDLDLVFGDLRAYFTAERLARKDIFSTHARRISGHCCLVRNTREMREAFFLMTAWKRRLSDPMHQGVDEGAFSRLFIRRKNWPHALARLSWLLNPWYRRAEFVEAFSTPDAKVAWIDGSYVFPRRWCWRAGVLSCDRADERTFPYVHFLRWKGLEWKRLGAEAMLGYPQLAREPAWDVTAHGFFPAGQGED</sequence>
<name>A0ABX1QI06_9RHOO</name>
<comment type="caution">
    <text evidence="1">The sequence shown here is derived from an EMBL/GenBank/DDBJ whole genome shotgun (WGS) entry which is preliminary data.</text>
</comment>
<dbReference type="InterPro" id="IPR046733">
    <property type="entry name" value="DUF6625"/>
</dbReference>
<accession>A0ABX1QI06</accession>
<gene>
    <name evidence="1" type="ORF">GPA25_20745</name>
</gene>
<dbReference type="Pfam" id="PF20330">
    <property type="entry name" value="DUF6625"/>
    <property type="match status" value="1"/>
</dbReference>
<organism evidence="1 2">
    <name type="scientific">Aromatoleum diolicum</name>
    <dbReference type="NCBI Taxonomy" id="75796"/>
    <lineage>
        <taxon>Bacteria</taxon>
        <taxon>Pseudomonadati</taxon>
        <taxon>Pseudomonadota</taxon>
        <taxon>Betaproteobacteria</taxon>
        <taxon>Rhodocyclales</taxon>
        <taxon>Rhodocyclaceae</taxon>
        <taxon>Aromatoleum</taxon>
    </lineage>
</organism>
<dbReference type="Proteomes" id="UP000648984">
    <property type="component" value="Unassembled WGS sequence"/>
</dbReference>
<protein>
    <submittedName>
        <fullName evidence="1">Uncharacterized protein</fullName>
    </submittedName>
</protein>
<dbReference type="RefSeq" id="WP_169262321.1">
    <property type="nucleotide sequence ID" value="NZ_WTVQ01000053.1"/>
</dbReference>
<proteinExistence type="predicted"/>
<evidence type="ECO:0000313" key="1">
    <source>
        <dbReference type="EMBL" id="NMG77187.1"/>
    </source>
</evidence>
<dbReference type="EMBL" id="WTVQ01000053">
    <property type="protein sequence ID" value="NMG77187.1"/>
    <property type="molecule type" value="Genomic_DNA"/>
</dbReference>